<dbReference type="RefSeq" id="WP_216202354.1">
    <property type="nucleotide sequence ID" value="NZ_CP076456.1"/>
</dbReference>
<name>A0A975S7B3_9MICC</name>
<keyword evidence="2" id="KW-1015">Disulfide bond</keyword>
<dbReference type="Pfam" id="PF13385">
    <property type="entry name" value="Laminin_G_3"/>
    <property type="match status" value="1"/>
</dbReference>
<feature type="chain" id="PRO_5038908603" description="Fibronectin type-III domain-containing protein" evidence="3">
    <location>
        <begin position="25"/>
        <end position="749"/>
    </location>
</feature>
<dbReference type="EMBL" id="CP076456">
    <property type="protein sequence ID" value="QWQ37157.1"/>
    <property type="molecule type" value="Genomic_DNA"/>
</dbReference>
<organism evidence="5 6">
    <name type="scientific">Arthrobacter sunyaminii</name>
    <dbReference type="NCBI Taxonomy" id="2816859"/>
    <lineage>
        <taxon>Bacteria</taxon>
        <taxon>Bacillati</taxon>
        <taxon>Actinomycetota</taxon>
        <taxon>Actinomycetes</taxon>
        <taxon>Micrococcales</taxon>
        <taxon>Micrococcaceae</taxon>
        <taxon>Arthrobacter</taxon>
    </lineage>
</organism>
<dbReference type="InterPro" id="IPR006558">
    <property type="entry name" value="LamG-like"/>
</dbReference>
<proteinExistence type="predicted"/>
<dbReference type="PROSITE" id="PS50853">
    <property type="entry name" value="FN3"/>
    <property type="match status" value="1"/>
</dbReference>
<keyword evidence="6" id="KW-1185">Reference proteome</keyword>
<dbReference type="Proteomes" id="UP000680588">
    <property type="component" value="Chromosome"/>
</dbReference>
<dbReference type="CDD" id="cd00110">
    <property type="entry name" value="LamG"/>
    <property type="match status" value="1"/>
</dbReference>
<dbReference type="CDD" id="cd00063">
    <property type="entry name" value="FN3"/>
    <property type="match status" value="1"/>
</dbReference>
<dbReference type="InterPro" id="IPR001791">
    <property type="entry name" value="Laminin_G"/>
</dbReference>
<accession>A0A975S7B3</accession>
<evidence type="ECO:0000256" key="2">
    <source>
        <dbReference type="ARBA" id="ARBA00023157"/>
    </source>
</evidence>
<evidence type="ECO:0000256" key="1">
    <source>
        <dbReference type="ARBA" id="ARBA00022729"/>
    </source>
</evidence>
<evidence type="ECO:0000259" key="4">
    <source>
        <dbReference type="PROSITE" id="PS50853"/>
    </source>
</evidence>
<keyword evidence="1 3" id="KW-0732">Signal</keyword>
<dbReference type="InterPro" id="IPR003961">
    <property type="entry name" value="FN3_dom"/>
</dbReference>
<evidence type="ECO:0000256" key="3">
    <source>
        <dbReference type="SAM" id="SignalP"/>
    </source>
</evidence>
<gene>
    <name evidence="5" type="ORF">KG104_05150</name>
</gene>
<feature type="domain" description="Fibronectin type-III" evidence="4">
    <location>
        <begin position="413"/>
        <end position="513"/>
    </location>
</feature>
<protein>
    <recommendedName>
        <fullName evidence="4">Fibronectin type-III domain-containing protein</fullName>
    </recommendedName>
</protein>
<dbReference type="KEGG" id="asun:KG104_05150"/>
<evidence type="ECO:0000313" key="6">
    <source>
        <dbReference type="Proteomes" id="UP000680588"/>
    </source>
</evidence>
<feature type="signal peptide" evidence="3">
    <location>
        <begin position="1"/>
        <end position="24"/>
    </location>
</feature>
<dbReference type="SMART" id="SM00560">
    <property type="entry name" value="LamGL"/>
    <property type="match status" value="1"/>
</dbReference>
<dbReference type="AlphaFoldDB" id="A0A975S7B3"/>
<sequence>MMRKKITAVLAGILLAAASLIGLAPPSAALSPGVAFSATNLPTWQTNGIVWAMAESNGVVYVGGTFTAIRPPGVAAGGAGTRSAVNFAAFDAYTGNPINCSLSVTGGSATVRAMDVSPDGRTLYIGGNFSTVNGVGTSRIAAINLPGCTVNTNFRPPGLSATVRAIEATSSAIYLGGDFKTAGSATRSMLAAVSSTGTLLPWAPAADQPVRALHAPAGRGTVLAGGDFLTMNGADSKALAVLDGTSGANVRTYPNFFIPRTSSVKSIDSDATSFYIGNEGTGGGVFDGRARLDLTTYNQVWRDTCLGATQAVSVYGATLYAAHHAHDCSSMNSFPDGPRVHLSAQSINNPSPMLQWNPVTNDGQGEGIGPRTLTHTTAGNGTDILWTGGEFTTVNGAAQQSLTRFGPGPGTAGPGTPRFVSAESRASGQNTIRWQSTSDPDDSELTYRIYRNGSATPLATVNSSSRWWDLPQASFTDTTAVPGTTYTYRVQASDPSGRTGPLSAQAQITTASTAAPYPAMVRADGATTYWRLGDSQAAAADSSNGNKMGLPNLGAAIGGTTSALRSDSNRAATFDGVDDMIYGQQRVSAPTVFSAEAWFKTDTTTGGKILGFGNAQPRRNGNLLGYSNVYDRHVYMSDAGKLVFGVWTGTRVVVTSPASYNDNAWHHVVATQGPGGMVLYVDGVRVASNTVSANTVSLGSWRIGGDSIPSTWPSAPTSRHFKGAIDEFAIYPTALTPAQVANHNQQGRR</sequence>
<reference evidence="5" key="1">
    <citation type="submission" date="2021-06" db="EMBL/GenBank/DDBJ databases">
        <title>Novel species in genus Arthrobacter.</title>
        <authorList>
            <person name="Zhang G."/>
        </authorList>
    </citation>
    <scope>NUCLEOTIDE SEQUENCE</scope>
    <source>
        <strain evidence="5">Zg-ZUI122</strain>
    </source>
</reference>
<evidence type="ECO:0000313" key="5">
    <source>
        <dbReference type="EMBL" id="QWQ37157.1"/>
    </source>
</evidence>